<sequence>MDTNTPPVGAEGVFVEFLDYGRRKALEFVAGHACRRFDQLPAYGIHFLPVGGIEGIAGARNDTQTRQRKIRRLLTLLGRGFSPGVGAGNKGADVFGEAVCGKREFLNFVLTQPTKPLEDSYPRGARGKELVWCHTH</sequence>
<gene>
    <name evidence="1" type="ORF">I6J21_01325</name>
</gene>
<organism evidence="1 2">
    <name type="scientific">Corynebacterium glucuronolyticum</name>
    <dbReference type="NCBI Taxonomy" id="39791"/>
    <lineage>
        <taxon>Bacteria</taxon>
        <taxon>Bacillati</taxon>
        <taxon>Actinomycetota</taxon>
        <taxon>Actinomycetes</taxon>
        <taxon>Mycobacteriales</taxon>
        <taxon>Corynebacteriaceae</taxon>
        <taxon>Corynebacterium</taxon>
    </lineage>
</organism>
<dbReference type="Proteomes" id="UP000617681">
    <property type="component" value="Chromosome"/>
</dbReference>
<protein>
    <submittedName>
        <fullName evidence="1">Uncharacterized protein</fullName>
    </submittedName>
</protein>
<evidence type="ECO:0000313" key="1">
    <source>
        <dbReference type="EMBL" id="QRP70845.1"/>
    </source>
</evidence>
<evidence type="ECO:0000313" key="2">
    <source>
        <dbReference type="Proteomes" id="UP000617681"/>
    </source>
</evidence>
<accession>A0AAX1L914</accession>
<dbReference type="AlphaFoldDB" id="A0AAX1L914"/>
<dbReference type="RefSeq" id="WP_155806219.1">
    <property type="nucleotide sequence ID" value="NZ_CP069534.1"/>
</dbReference>
<dbReference type="EMBL" id="CP069534">
    <property type="protein sequence ID" value="QRP70845.1"/>
    <property type="molecule type" value="Genomic_DNA"/>
</dbReference>
<proteinExistence type="predicted"/>
<reference evidence="1" key="1">
    <citation type="submission" date="2021-02" db="EMBL/GenBank/DDBJ databases">
        <title>FDA dAtabase for Regulatory Grade micrObial Sequences (FDA-ARGOS): Supporting development and validation of Infectious Disease Dx tests.</title>
        <authorList>
            <person name="Sproer C."/>
            <person name="Gronow S."/>
            <person name="Severitt S."/>
            <person name="Schroder I."/>
            <person name="Tallon L."/>
            <person name="Sadzewicz L."/>
            <person name="Zhao X."/>
            <person name="Boylan J."/>
            <person name="Ott S."/>
            <person name="Bowen H."/>
            <person name="Vavikolanu K."/>
            <person name="Mehta A."/>
            <person name="Aluvathingal J."/>
            <person name="Nadendla S."/>
            <person name="Lowell S."/>
            <person name="Myers T."/>
            <person name="Yan Y."/>
            <person name="Sichtig H."/>
        </authorList>
    </citation>
    <scope>NUCLEOTIDE SEQUENCE</scope>
    <source>
        <strain evidence="1">FDAARGOS_1191</strain>
    </source>
</reference>
<name>A0AAX1L914_9CORY</name>